<keyword evidence="4" id="KW-0808">Transferase</keyword>
<evidence type="ECO:0000259" key="9">
    <source>
        <dbReference type="PROSITE" id="PS50110"/>
    </source>
</evidence>
<dbReference type="Gene3D" id="3.40.50.2300">
    <property type="match status" value="2"/>
</dbReference>
<evidence type="ECO:0000313" key="12">
    <source>
        <dbReference type="EMBL" id="MEK8090196.1"/>
    </source>
</evidence>
<dbReference type="SUPFAM" id="SSF47384">
    <property type="entry name" value="Homodimeric domain of signal transducing histidine kinase"/>
    <property type="match status" value="1"/>
</dbReference>
<dbReference type="PROSITE" id="PS50113">
    <property type="entry name" value="PAC"/>
    <property type="match status" value="1"/>
</dbReference>
<dbReference type="InterPro" id="IPR005467">
    <property type="entry name" value="His_kinase_dom"/>
</dbReference>
<dbReference type="PANTHER" id="PTHR43047:SF72">
    <property type="entry name" value="OSMOSENSING HISTIDINE PROTEIN KINASE SLN1"/>
    <property type="match status" value="1"/>
</dbReference>
<evidence type="ECO:0000259" key="8">
    <source>
        <dbReference type="PROSITE" id="PS50109"/>
    </source>
</evidence>
<feature type="modified residue" description="4-aspartylphosphate" evidence="6">
    <location>
        <position position="576"/>
    </location>
</feature>
<dbReference type="SUPFAM" id="SSF55874">
    <property type="entry name" value="ATPase domain of HSP90 chaperone/DNA topoisomerase II/histidine kinase"/>
    <property type="match status" value="1"/>
</dbReference>
<keyword evidence="7" id="KW-1133">Transmembrane helix</keyword>
<dbReference type="InterPro" id="IPR036890">
    <property type="entry name" value="HATPase_C_sf"/>
</dbReference>
<keyword evidence="13" id="KW-1185">Reference proteome</keyword>
<evidence type="ECO:0000256" key="4">
    <source>
        <dbReference type="ARBA" id="ARBA00022679"/>
    </source>
</evidence>
<proteinExistence type="predicted"/>
<dbReference type="PRINTS" id="PR00344">
    <property type="entry name" value="BCTRLSENSOR"/>
</dbReference>
<dbReference type="SUPFAM" id="SSF55785">
    <property type="entry name" value="PYP-like sensor domain (PAS domain)"/>
    <property type="match status" value="1"/>
</dbReference>
<dbReference type="InterPro" id="IPR004358">
    <property type="entry name" value="Sig_transdc_His_kin-like_C"/>
</dbReference>
<dbReference type="CDD" id="cd00130">
    <property type="entry name" value="PAS"/>
    <property type="match status" value="1"/>
</dbReference>
<dbReference type="Pfam" id="PF00072">
    <property type="entry name" value="Response_reg"/>
    <property type="match status" value="2"/>
</dbReference>
<dbReference type="InterPro" id="IPR000700">
    <property type="entry name" value="PAS-assoc_C"/>
</dbReference>
<dbReference type="Proteomes" id="UP001446205">
    <property type="component" value="Unassembled WGS sequence"/>
</dbReference>
<dbReference type="InterPro" id="IPR036097">
    <property type="entry name" value="HisK_dim/P_sf"/>
</dbReference>
<evidence type="ECO:0000256" key="7">
    <source>
        <dbReference type="SAM" id="Phobius"/>
    </source>
</evidence>
<dbReference type="Gene3D" id="3.30.450.20">
    <property type="entry name" value="PAS domain"/>
    <property type="match status" value="1"/>
</dbReference>
<feature type="domain" description="PAC" evidence="11">
    <location>
        <begin position="241"/>
        <end position="291"/>
    </location>
</feature>
<dbReference type="SUPFAM" id="SSF52172">
    <property type="entry name" value="CheY-like"/>
    <property type="match status" value="2"/>
</dbReference>
<evidence type="ECO:0000256" key="3">
    <source>
        <dbReference type="ARBA" id="ARBA00022553"/>
    </source>
</evidence>
<evidence type="ECO:0000256" key="6">
    <source>
        <dbReference type="PROSITE-ProRule" id="PRU00169"/>
    </source>
</evidence>
<evidence type="ECO:0000256" key="2">
    <source>
        <dbReference type="ARBA" id="ARBA00012438"/>
    </source>
</evidence>
<keyword evidence="7" id="KW-0812">Transmembrane</keyword>
<dbReference type="SMART" id="SM00387">
    <property type="entry name" value="HATPase_c"/>
    <property type="match status" value="1"/>
</dbReference>
<feature type="domain" description="Response regulatory" evidence="9">
    <location>
        <begin position="527"/>
        <end position="644"/>
    </location>
</feature>
<sequence>MDMPLPAINRLFASNLGLGRTGEMVICGPRLIAGRIDTQNMRCMPHRFRPQGALTPYVISGTQLPMTQAFQGRAAVIQALDYRRHEVIDAFAPIGSSGLGMVLKIDKAELYAPVSRQMQLLIPLLLAIVLGGILLLRRLTLPLLRAIVHSEGQASESNERLRQSEERYRSVVESAREGIVTADSNGRITYMNAAAGRMFGQDPEEMRGQSVTRLMPARYQEQHEGHMQRFAAGAPGRIMGTQVELEGLRKSGEEFPLELSLTYWQSSDGMHFTSIMRDISERKAVERMKNEFVSTVSHELRTPLTSIRGSLGLLSGGVAGELPAQSKQLVKIALSNSERLSNLINDILDIEKIESGKLELQPQVLPLAPLLRQAVTENAGYASAFDCTLVLQESFLDTKVRVDPDRLMQILANLLSNAAKFSPKGGQVSVHTELTVAGQVRITVCDQGPGVPENFHERIFQKFAQADASDTRSKGGTGLGLSISRALAQAMQGRIGFINHPEGGACFHLELPCLDHLHERAGPELGRILICEDDPDVAHLLSLMLREGGFACDLAFSASQAKQQLATGKYMAMTLDIMLPDQDGISFLRELRAQASTRHLPIVVVSAKAAAGRQELNGDAFAIVDWLSKPIDQKRLLDGLHQALKYSASEKPCILHVEDDPDIRQLIAIMLGNDAEIVAAGDAAKARQAMAARRYHLVILDLGLPDDPGSHLLAELRQYQPLTPVLVFSSQELSRELSEQVAGLLIKSRTSHELLLDSIRKLLHRQAIPMLAEIPEKTA</sequence>
<dbReference type="Pfam" id="PF02518">
    <property type="entry name" value="HATPase_c"/>
    <property type="match status" value="1"/>
</dbReference>
<feature type="modified residue" description="4-aspartylphosphate" evidence="6">
    <location>
        <position position="701"/>
    </location>
</feature>
<dbReference type="SMART" id="SM00091">
    <property type="entry name" value="PAS"/>
    <property type="match status" value="1"/>
</dbReference>
<dbReference type="InterPro" id="IPR001789">
    <property type="entry name" value="Sig_transdc_resp-reg_receiver"/>
</dbReference>
<dbReference type="Pfam" id="PF00512">
    <property type="entry name" value="HisKA"/>
    <property type="match status" value="1"/>
</dbReference>
<dbReference type="InterPro" id="IPR013767">
    <property type="entry name" value="PAS_fold"/>
</dbReference>
<dbReference type="SMART" id="SM00388">
    <property type="entry name" value="HisKA"/>
    <property type="match status" value="1"/>
</dbReference>
<dbReference type="SMART" id="SM00448">
    <property type="entry name" value="REC"/>
    <property type="match status" value="2"/>
</dbReference>
<evidence type="ECO:0000313" key="13">
    <source>
        <dbReference type="Proteomes" id="UP001446205"/>
    </source>
</evidence>
<feature type="domain" description="PAS" evidence="10">
    <location>
        <begin position="164"/>
        <end position="210"/>
    </location>
</feature>
<evidence type="ECO:0000256" key="5">
    <source>
        <dbReference type="ARBA" id="ARBA00022777"/>
    </source>
</evidence>
<feature type="domain" description="Response regulatory" evidence="9">
    <location>
        <begin position="653"/>
        <end position="762"/>
    </location>
</feature>
<gene>
    <name evidence="12" type="ORF">WOB96_10530</name>
</gene>
<evidence type="ECO:0000259" key="11">
    <source>
        <dbReference type="PROSITE" id="PS50113"/>
    </source>
</evidence>
<reference evidence="12 13" key="1">
    <citation type="submission" date="2024-04" db="EMBL/GenBank/DDBJ databases">
        <authorList>
            <person name="Abashina T."/>
            <person name="Shaikin A."/>
        </authorList>
    </citation>
    <scope>NUCLEOTIDE SEQUENCE [LARGE SCALE GENOMIC DNA]</scope>
    <source>
        <strain evidence="12 13">AAFK</strain>
    </source>
</reference>
<evidence type="ECO:0000256" key="1">
    <source>
        <dbReference type="ARBA" id="ARBA00000085"/>
    </source>
</evidence>
<dbReference type="CDD" id="cd00082">
    <property type="entry name" value="HisKA"/>
    <property type="match status" value="1"/>
</dbReference>
<dbReference type="InterPro" id="IPR035965">
    <property type="entry name" value="PAS-like_dom_sf"/>
</dbReference>
<dbReference type="PROSITE" id="PS50112">
    <property type="entry name" value="PAS"/>
    <property type="match status" value="1"/>
</dbReference>
<organism evidence="12 13">
    <name type="scientific">Thermithiobacillus plumbiphilus</name>
    <dbReference type="NCBI Taxonomy" id="1729899"/>
    <lineage>
        <taxon>Bacteria</taxon>
        <taxon>Pseudomonadati</taxon>
        <taxon>Pseudomonadota</taxon>
        <taxon>Acidithiobacillia</taxon>
        <taxon>Acidithiobacillales</taxon>
        <taxon>Thermithiobacillaceae</taxon>
        <taxon>Thermithiobacillus</taxon>
    </lineage>
</organism>
<dbReference type="InterPro" id="IPR011006">
    <property type="entry name" value="CheY-like_superfamily"/>
</dbReference>
<dbReference type="InterPro" id="IPR003661">
    <property type="entry name" value="HisK_dim/P_dom"/>
</dbReference>
<dbReference type="RefSeq" id="WP_341371252.1">
    <property type="nucleotide sequence ID" value="NZ_JBBPCO010000010.1"/>
</dbReference>
<keyword evidence="5" id="KW-0418">Kinase</keyword>
<keyword evidence="7" id="KW-0472">Membrane</keyword>
<dbReference type="PROSITE" id="PS50110">
    <property type="entry name" value="RESPONSE_REGULATORY"/>
    <property type="match status" value="2"/>
</dbReference>
<comment type="caution">
    <text evidence="12">The sequence shown here is derived from an EMBL/GenBank/DDBJ whole genome shotgun (WGS) entry which is preliminary data.</text>
</comment>
<dbReference type="InterPro" id="IPR000014">
    <property type="entry name" value="PAS"/>
</dbReference>
<evidence type="ECO:0000259" key="10">
    <source>
        <dbReference type="PROSITE" id="PS50112"/>
    </source>
</evidence>
<keyword evidence="3 6" id="KW-0597">Phosphoprotein</keyword>
<dbReference type="InterPro" id="IPR003594">
    <property type="entry name" value="HATPase_dom"/>
</dbReference>
<name>A0ABU9DB39_9PROT</name>
<dbReference type="Pfam" id="PF00989">
    <property type="entry name" value="PAS"/>
    <property type="match status" value="1"/>
</dbReference>
<dbReference type="EC" id="2.7.13.3" evidence="2"/>
<dbReference type="Gene3D" id="3.30.565.10">
    <property type="entry name" value="Histidine kinase-like ATPase, C-terminal domain"/>
    <property type="match status" value="1"/>
</dbReference>
<feature type="transmembrane region" description="Helical" evidence="7">
    <location>
        <begin position="120"/>
        <end position="139"/>
    </location>
</feature>
<feature type="domain" description="Histidine kinase" evidence="8">
    <location>
        <begin position="295"/>
        <end position="515"/>
    </location>
</feature>
<dbReference type="NCBIfam" id="TIGR00229">
    <property type="entry name" value="sensory_box"/>
    <property type="match status" value="1"/>
</dbReference>
<dbReference type="Gene3D" id="1.10.287.130">
    <property type="match status" value="1"/>
</dbReference>
<dbReference type="PANTHER" id="PTHR43047">
    <property type="entry name" value="TWO-COMPONENT HISTIDINE PROTEIN KINASE"/>
    <property type="match status" value="1"/>
</dbReference>
<protein>
    <recommendedName>
        <fullName evidence="2">histidine kinase</fullName>
        <ecNumber evidence="2">2.7.13.3</ecNumber>
    </recommendedName>
</protein>
<dbReference type="EMBL" id="JBBPCO010000010">
    <property type="protein sequence ID" value="MEK8090196.1"/>
    <property type="molecule type" value="Genomic_DNA"/>
</dbReference>
<accession>A0ABU9DB39</accession>
<dbReference type="PROSITE" id="PS50109">
    <property type="entry name" value="HIS_KIN"/>
    <property type="match status" value="1"/>
</dbReference>
<comment type="catalytic activity">
    <reaction evidence="1">
        <text>ATP + protein L-histidine = ADP + protein N-phospho-L-histidine.</text>
        <dbReference type="EC" id="2.7.13.3"/>
    </reaction>
</comment>